<evidence type="ECO:0000313" key="3">
    <source>
        <dbReference type="EMBL" id="KAL3516711.1"/>
    </source>
</evidence>
<organism evidence="3 4">
    <name type="scientific">Cinchona calisaya</name>
    <dbReference type="NCBI Taxonomy" id="153742"/>
    <lineage>
        <taxon>Eukaryota</taxon>
        <taxon>Viridiplantae</taxon>
        <taxon>Streptophyta</taxon>
        <taxon>Embryophyta</taxon>
        <taxon>Tracheophyta</taxon>
        <taxon>Spermatophyta</taxon>
        <taxon>Magnoliopsida</taxon>
        <taxon>eudicotyledons</taxon>
        <taxon>Gunneridae</taxon>
        <taxon>Pentapetalae</taxon>
        <taxon>asterids</taxon>
        <taxon>lamiids</taxon>
        <taxon>Gentianales</taxon>
        <taxon>Rubiaceae</taxon>
        <taxon>Cinchonoideae</taxon>
        <taxon>Cinchoneae</taxon>
        <taxon>Cinchona</taxon>
    </lineage>
</organism>
<dbReference type="InterPro" id="IPR001932">
    <property type="entry name" value="PPM-type_phosphatase-like_dom"/>
</dbReference>
<dbReference type="SUPFAM" id="SSF81606">
    <property type="entry name" value="PP2C-like"/>
    <property type="match status" value="1"/>
</dbReference>
<protein>
    <recommendedName>
        <fullName evidence="1">Protein phosphatase</fullName>
        <ecNumber evidence="1">3.1.3.16</ecNumber>
    </recommendedName>
</protein>
<dbReference type="GO" id="GO:0046872">
    <property type="term" value="F:metal ion binding"/>
    <property type="evidence" value="ECO:0007669"/>
    <property type="project" value="UniProtKB-UniRule"/>
</dbReference>
<keyword evidence="1" id="KW-0464">Manganese</keyword>
<keyword evidence="4" id="KW-1185">Reference proteome</keyword>
<reference evidence="3 4" key="1">
    <citation type="submission" date="2024-11" db="EMBL/GenBank/DDBJ databases">
        <title>A near-complete genome assembly of Cinchona calisaya.</title>
        <authorList>
            <person name="Lian D.C."/>
            <person name="Zhao X.W."/>
            <person name="Wei L."/>
        </authorList>
    </citation>
    <scope>NUCLEOTIDE SEQUENCE [LARGE SCALE GENOMIC DNA]</scope>
    <source>
        <tissue evidence="3">Nenye</tissue>
    </source>
</reference>
<dbReference type="Gene3D" id="3.60.40.10">
    <property type="entry name" value="PPM-type phosphatase domain"/>
    <property type="match status" value="2"/>
</dbReference>
<dbReference type="PANTHER" id="PTHR12320:SF81">
    <property type="entry name" value="PROTEIN PHOSPHATASE 2C 23-RELATED"/>
    <property type="match status" value="1"/>
</dbReference>
<comment type="cofactor">
    <cofactor evidence="1">
        <name>Mn(2+)</name>
        <dbReference type="ChEBI" id="CHEBI:29035"/>
    </cofactor>
</comment>
<dbReference type="EMBL" id="JBJUIK010000010">
    <property type="protein sequence ID" value="KAL3516711.1"/>
    <property type="molecule type" value="Genomic_DNA"/>
</dbReference>
<dbReference type="AlphaFoldDB" id="A0ABD2ZB63"/>
<comment type="catalytic activity">
    <reaction evidence="1">
        <text>O-phospho-L-seryl-[protein] + H2O = L-seryl-[protein] + phosphate</text>
        <dbReference type="Rhea" id="RHEA:20629"/>
        <dbReference type="Rhea" id="RHEA-COMP:9863"/>
        <dbReference type="Rhea" id="RHEA-COMP:11604"/>
        <dbReference type="ChEBI" id="CHEBI:15377"/>
        <dbReference type="ChEBI" id="CHEBI:29999"/>
        <dbReference type="ChEBI" id="CHEBI:43474"/>
        <dbReference type="ChEBI" id="CHEBI:83421"/>
        <dbReference type="EC" id="3.1.3.16"/>
    </reaction>
</comment>
<dbReference type="InterPro" id="IPR039123">
    <property type="entry name" value="PPTC7"/>
</dbReference>
<proteinExistence type="inferred from homology"/>
<comment type="similarity">
    <text evidence="1">Belongs to the PP2C family.</text>
</comment>
<keyword evidence="1" id="KW-0904">Protein phosphatase</keyword>
<feature type="domain" description="PPM-type phosphatase" evidence="2">
    <location>
        <begin position="32"/>
        <end position="269"/>
    </location>
</feature>
<keyword evidence="1" id="KW-0378">Hydrolase</keyword>
<name>A0ABD2ZB63_9GENT</name>
<comment type="catalytic activity">
    <reaction evidence="1">
        <text>O-phospho-L-threonyl-[protein] + H2O = L-threonyl-[protein] + phosphate</text>
        <dbReference type="Rhea" id="RHEA:47004"/>
        <dbReference type="Rhea" id="RHEA-COMP:11060"/>
        <dbReference type="Rhea" id="RHEA-COMP:11605"/>
        <dbReference type="ChEBI" id="CHEBI:15377"/>
        <dbReference type="ChEBI" id="CHEBI:30013"/>
        <dbReference type="ChEBI" id="CHEBI:43474"/>
        <dbReference type="ChEBI" id="CHEBI:61977"/>
        <dbReference type="EC" id="3.1.3.16"/>
    </reaction>
</comment>
<comment type="caution">
    <text evidence="3">The sequence shown here is derived from an EMBL/GenBank/DDBJ whole genome shotgun (WGS) entry which is preliminary data.</text>
</comment>
<sequence length="273" mass="30096">MTTAQGTTLDEIAFQKDNTYISPGTLKFVAGSIYIPKDNPSKPQGEDDHFMLPEFQAFGVADGVGGWSRKGIDSGEYSRQLMHNTTDSIKRQMNDKGSVDPKTALHEAFAKTEVKGSSTACIIALHKNRLHAVNVGDSGFVHFRHGKIIYRSPIQQYEFNCPYQLEKGNRDIDLAEEIERDVSSGDIIVAGTDGLFDNVHNEELEQLVREGEENSQSSEILACKIADFALKQAMNKWAVTPFAVESVKNGNIGRIGGKMDDITVIVARLFPAE</sequence>
<dbReference type="PANTHER" id="PTHR12320">
    <property type="entry name" value="PROTEIN PHOSPHATASE 2C"/>
    <property type="match status" value="1"/>
</dbReference>
<dbReference type="CDD" id="cd00143">
    <property type="entry name" value="PP2Cc"/>
    <property type="match status" value="1"/>
</dbReference>
<evidence type="ECO:0000256" key="1">
    <source>
        <dbReference type="RuleBase" id="RU366020"/>
    </source>
</evidence>
<dbReference type="EC" id="3.1.3.16" evidence="1"/>
<dbReference type="SMART" id="SM00332">
    <property type="entry name" value="PP2Cc"/>
    <property type="match status" value="1"/>
</dbReference>
<keyword evidence="1" id="KW-0479">Metal-binding</keyword>
<dbReference type="GO" id="GO:0004722">
    <property type="term" value="F:protein serine/threonine phosphatase activity"/>
    <property type="evidence" value="ECO:0007669"/>
    <property type="project" value="UniProtKB-EC"/>
</dbReference>
<dbReference type="SMART" id="SM00331">
    <property type="entry name" value="PP2C_SIG"/>
    <property type="match status" value="1"/>
</dbReference>
<dbReference type="InterPro" id="IPR036457">
    <property type="entry name" value="PPM-type-like_dom_sf"/>
</dbReference>
<keyword evidence="1" id="KW-0460">Magnesium</keyword>
<dbReference type="Proteomes" id="UP001630127">
    <property type="component" value="Unassembled WGS sequence"/>
</dbReference>
<comment type="cofactor">
    <cofactor evidence="1">
        <name>Mg(2+)</name>
        <dbReference type="ChEBI" id="CHEBI:18420"/>
    </cofactor>
</comment>
<dbReference type="PROSITE" id="PS51746">
    <property type="entry name" value="PPM_2"/>
    <property type="match status" value="1"/>
</dbReference>
<evidence type="ECO:0000259" key="2">
    <source>
        <dbReference type="PROSITE" id="PS51746"/>
    </source>
</evidence>
<accession>A0ABD2ZB63</accession>
<gene>
    <name evidence="3" type="ORF">ACH5RR_023613</name>
</gene>
<evidence type="ECO:0000313" key="4">
    <source>
        <dbReference type="Proteomes" id="UP001630127"/>
    </source>
</evidence>